<keyword evidence="3" id="KW-0732">Signal</keyword>
<dbReference type="Proteomes" id="UP000264002">
    <property type="component" value="Unassembled WGS sequence"/>
</dbReference>
<gene>
    <name evidence="4" type="ORF">DYP60_08375</name>
</gene>
<dbReference type="InterPro" id="IPR011990">
    <property type="entry name" value="TPR-like_helical_dom_sf"/>
</dbReference>
<dbReference type="SUPFAM" id="SSF48452">
    <property type="entry name" value="TPR-like"/>
    <property type="match status" value="1"/>
</dbReference>
<evidence type="ECO:0000313" key="5">
    <source>
        <dbReference type="Proteomes" id="UP000264002"/>
    </source>
</evidence>
<protein>
    <submittedName>
        <fullName evidence="4">Uncharacterized protein</fullName>
    </submittedName>
</protein>
<accession>A0A372MGF6</accession>
<proteinExistence type="predicted"/>
<dbReference type="InterPro" id="IPR019734">
    <property type="entry name" value="TPR_rpt"/>
</dbReference>
<keyword evidence="5" id="KW-1185">Reference proteome</keyword>
<dbReference type="PROSITE" id="PS50005">
    <property type="entry name" value="TPR"/>
    <property type="match status" value="1"/>
</dbReference>
<comment type="caution">
    <text evidence="4">The sequence shown here is derived from an EMBL/GenBank/DDBJ whole genome shotgun (WGS) entry which is preliminary data.</text>
</comment>
<organism evidence="4 5">
    <name type="scientific">Sphaerochaeta halotolerans</name>
    <dbReference type="NCBI Taxonomy" id="2293840"/>
    <lineage>
        <taxon>Bacteria</taxon>
        <taxon>Pseudomonadati</taxon>
        <taxon>Spirochaetota</taxon>
        <taxon>Spirochaetia</taxon>
        <taxon>Spirochaetales</taxon>
        <taxon>Sphaerochaetaceae</taxon>
        <taxon>Sphaerochaeta</taxon>
    </lineage>
</organism>
<evidence type="ECO:0000256" key="2">
    <source>
        <dbReference type="SAM" id="MobiDB-lite"/>
    </source>
</evidence>
<reference evidence="4 5" key="2">
    <citation type="submission" date="2018-09" db="EMBL/GenBank/DDBJ databases">
        <title>Genome of Sphaerochaeta halotolerans strain 4-11.</title>
        <authorList>
            <person name="Nazina T.N."/>
            <person name="Sokolova D.S."/>
        </authorList>
    </citation>
    <scope>NUCLEOTIDE SEQUENCE [LARGE SCALE GENOMIC DNA]</scope>
    <source>
        <strain evidence="4 5">4-11</strain>
    </source>
</reference>
<dbReference type="Gene3D" id="1.25.40.10">
    <property type="entry name" value="Tetratricopeptide repeat domain"/>
    <property type="match status" value="1"/>
</dbReference>
<feature type="signal peptide" evidence="3">
    <location>
        <begin position="1"/>
        <end position="23"/>
    </location>
</feature>
<reference evidence="5" key="1">
    <citation type="submission" date="2018-08" db="EMBL/GenBank/DDBJ databases">
        <authorList>
            <person name="Grouzdev D.S."/>
            <person name="Krutkina M.S."/>
        </authorList>
    </citation>
    <scope>NUCLEOTIDE SEQUENCE [LARGE SCALE GENOMIC DNA]</scope>
    <source>
        <strain evidence="5">4-11</strain>
    </source>
</reference>
<dbReference type="EMBL" id="QUWK01000008">
    <property type="protein sequence ID" value="RFU94523.1"/>
    <property type="molecule type" value="Genomic_DNA"/>
</dbReference>
<evidence type="ECO:0000256" key="3">
    <source>
        <dbReference type="SAM" id="SignalP"/>
    </source>
</evidence>
<feature type="region of interest" description="Disordered" evidence="2">
    <location>
        <begin position="196"/>
        <end position="226"/>
    </location>
</feature>
<dbReference type="AlphaFoldDB" id="A0A372MGF6"/>
<evidence type="ECO:0000313" key="4">
    <source>
        <dbReference type="EMBL" id="RFU94523.1"/>
    </source>
</evidence>
<feature type="compositionally biased region" description="Polar residues" evidence="2">
    <location>
        <begin position="206"/>
        <end position="226"/>
    </location>
</feature>
<name>A0A372MGF6_9SPIR</name>
<keyword evidence="1" id="KW-0802">TPR repeat</keyword>
<dbReference type="PROSITE" id="PS51257">
    <property type="entry name" value="PROKAR_LIPOPROTEIN"/>
    <property type="match status" value="1"/>
</dbReference>
<sequence>MQRLLTVFLLLSMFFLFSCTSMGSEKRAVQAAEKASQLFQNQEYAASGQLYREAAFLDPSQASYQYNEQLALFHLGDYEQVLDKSNASFQNFPTHLSFLFLQAKALAQQKQYEQALQVYRQIFSMNPELYAEQLEVAKQAASWGFEEEAIELARILVCEHQREKDAFALLASLEGESSWYAHMVRYLTKEDAVQSPVLLPEESSTEDGSSSNGAQETPVQDTESSL</sequence>
<feature type="chain" id="PRO_5016928623" evidence="3">
    <location>
        <begin position="24"/>
        <end position="226"/>
    </location>
</feature>
<evidence type="ECO:0000256" key="1">
    <source>
        <dbReference type="PROSITE-ProRule" id="PRU00339"/>
    </source>
</evidence>
<feature type="repeat" description="TPR" evidence="1">
    <location>
        <begin position="96"/>
        <end position="129"/>
    </location>
</feature>